<feature type="transmembrane region" description="Helical" evidence="1">
    <location>
        <begin position="257"/>
        <end position="276"/>
    </location>
</feature>
<dbReference type="OrthoDB" id="70107at2759"/>
<evidence type="ECO:0000313" key="3">
    <source>
        <dbReference type="Proteomes" id="UP000243579"/>
    </source>
</evidence>
<evidence type="ECO:0000313" key="2">
    <source>
        <dbReference type="EMBL" id="OQR94585.1"/>
    </source>
</evidence>
<keyword evidence="1" id="KW-1133">Transmembrane helix</keyword>
<feature type="transmembrane region" description="Helical" evidence="1">
    <location>
        <begin position="176"/>
        <end position="195"/>
    </location>
</feature>
<organism evidence="2 3">
    <name type="scientific">Achlya hypogyna</name>
    <name type="common">Oomycete</name>
    <name type="synonym">Protoachlya hypogyna</name>
    <dbReference type="NCBI Taxonomy" id="1202772"/>
    <lineage>
        <taxon>Eukaryota</taxon>
        <taxon>Sar</taxon>
        <taxon>Stramenopiles</taxon>
        <taxon>Oomycota</taxon>
        <taxon>Saprolegniomycetes</taxon>
        <taxon>Saprolegniales</taxon>
        <taxon>Achlyaceae</taxon>
        <taxon>Achlya</taxon>
    </lineage>
</organism>
<proteinExistence type="predicted"/>
<gene>
    <name evidence="2" type="ORF">ACHHYP_01110</name>
</gene>
<dbReference type="AlphaFoldDB" id="A0A1V9Z996"/>
<sequence length="321" mass="35319">MGFAMRMPGAACAYPRVAPDCSNTIAPLTTGYALQQLAYLITGAALALVLATQLFALHAKRDTGRSTQFHILLLLFSASVLVALRSIDPLGLNDIVPYVVAVGMSDACTGLIETALIVMLMFWIRVMEGDVQEYSPRVLWIGGVSISVLWLTSIAFPILQWYYWDSGDHLIERIKISVALLITLGMTVTVSIYGWKIHRRLEDIEDALSLEGDDYELALSSKQRGYSLSPTMPLPSPTPVRTPHGACCLRSKMLETLVGLHLVSGFVFVLQIYAIFRVETQNLSIVQCVTEGCTTAHMNMPIMPVAQVLGICTGIWIFRHV</sequence>
<dbReference type="Proteomes" id="UP000243579">
    <property type="component" value="Unassembled WGS sequence"/>
</dbReference>
<accession>A0A1V9Z996</accession>
<keyword evidence="3" id="KW-1185">Reference proteome</keyword>
<protein>
    <recommendedName>
        <fullName evidence="4">Transmembrane protein</fullName>
    </recommendedName>
</protein>
<evidence type="ECO:0008006" key="4">
    <source>
        <dbReference type="Google" id="ProtNLM"/>
    </source>
</evidence>
<reference evidence="2 3" key="1">
    <citation type="journal article" date="2014" name="Genome Biol. Evol.">
        <title>The secreted proteins of Achlya hypogyna and Thraustotheca clavata identify the ancestral oomycete secretome and reveal gene acquisitions by horizontal gene transfer.</title>
        <authorList>
            <person name="Misner I."/>
            <person name="Blouin N."/>
            <person name="Leonard G."/>
            <person name="Richards T.A."/>
            <person name="Lane C.E."/>
        </authorList>
    </citation>
    <scope>NUCLEOTIDE SEQUENCE [LARGE SCALE GENOMIC DNA]</scope>
    <source>
        <strain evidence="2 3">ATCC 48635</strain>
    </source>
</reference>
<evidence type="ECO:0000256" key="1">
    <source>
        <dbReference type="SAM" id="Phobius"/>
    </source>
</evidence>
<feature type="transmembrane region" description="Helical" evidence="1">
    <location>
        <begin position="138"/>
        <end position="164"/>
    </location>
</feature>
<dbReference type="EMBL" id="JNBR01000358">
    <property type="protein sequence ID" value="OQR94585.1"/>
    <property type="molecule type" value="Genomic_DNA"/>
</dbReference>
<comment type="caution">
    <text evidence="2">The sequence shown here is derived from an EMBL/GenBank/DDBJ whole genome shotgun (WGS) entry which is preliminary data.</text>
</comment>
<name>A0A1V9Z996_ACHHY</name>
<keyword evidence="1" id="KW-0812">Transmembrane</keyword>
<feature type="transmembrane region" description="Helical" evidence="1">
    <location>
        <begin position="99"/>
        <end position="126"/>
    </location>
</feature>
<feature type="transmembrane region" description="Helical" evidence="1">
    <location>
        <begin position="296"/>
        <end position="318"/>
    </location>
</feature>
<feature type="transmembrane region" description="Helical" evidence="1">
    <location>
        <begin position="37"/>
        <end position="57"/>
    </location>
</feature>
<keyword evidence="1" id="KW-0472">Membrane</keyword>
<feature type="transmembrane region" description="Helical" evidence="1">
    <location>
        <begin position="69"/>
        <end position="87"/>
    </location>
</feature>